<organism evidence="1 2">
    <name type="scientific">Cicer arietinum</name>
    <name type="common">Chickpea</name>
    <name type="synonym">Garbanzo</name>
    <dbReference type="NCBI Taxonomy" id="3827"/>
    <lineage>
        <taxon>Eukaryota</taxon>
        <taxon>Viridiplantae</taxon>
        <taxon>Streptophyta</taxon>
        <taxon>Embryophyta</taxon>
        <taxon>Tracheophyta</taxon>
        <taxon>Spermatophyta</taxon>
        <taxon>Magnoliopsida</taxon>
        <taxon>eudicotyledons</taxon>
        <taxon>Gunneridae</taxon>
        <taxon>Pentapetalae</taxon>
        <taxon>rosids</taxon>
        <taxon>fabids</taxon>
        <taxon>Fabales</taxon>
        <taxon>Fabaceae</taxon>
        <taxon>Papilionoideae</taxon>
        <taxon>50 kb inversion clade</taxon>
        <taxon>NPAAA clade</taxon>
        <taxon>Hologalegina</taxon>
        <taxon>IRL clade</taxon>
        <taxon>Cicereae</taxon>
        <taxon>Cicer</taxon>
    </lineage>
</organism>
<dbReference type="RefSeq" id="XP_027188632.1">
    <property type="nucleotide sequence ID" value="XM_027332831.1"/>
</dbReference>
<name>A0A3Q7Y9A6_CICAR</name>
<dbReference type="STRING" id="3827.A0A3Q7Y9A6"/>
<protein>
    <submittedName>
        <fullName evidence="2">Uncharacterized protein LOC113785793</fullName>
    </submittedName>
</protein>
<keyword evidence="1" id="KW-1185">Reference proteome</keyword>
<dbReference type="Proteomes" id="UP000087171">
    <property type="component" value="Chromosome Ca3"/>
</dbReference>
<dbReference type="PANTHER" id="PTHR11439:SF498">
    <property type="entry name" value="DNAK FAMILY PROTEIN"/>
    <property type="match status" value="1"/>
</dbReference>
<dbReference type="OrthoDB" id="412581at2759"/>
<dbReference type="CDD" id="cd09272">
    <property type="entry name" value="RNase_HI_RT_Ty1"/>
    <property type="match status" value="1"/>
</dbReference>
<proteinExistence type="predicted"/>
<evidence type="ECO:0000313" key="1">
    <source>
        <dbReference type="Proteomes" id="UP000087171"/>
    </source>
</evidence>
<dbReference type="AlphaFoldDB" id="A0A3Q7Y9A6"/>
<sequence length="126" mass="14353">MVPLCKTHPFHLPNKHKAIYQFSVQQLIQHMHSLSNTHYRVAIGVLKYLKSSPILDIFLSTNFALPLKGVSDSDWETYPDTRRSVSGFFIFLGDSQISCKSNKQAIISRSSSEVEYRAMVTAVYEI</sequence>
<dbReference type="PANTHER" id="PTHR11439">
    <property type="entry name" value="GAG-POL-RELATED RETROTRANSPOSON"/>
    <property type="match status" value="1"/>
</dbReference>
<accession>A0A3Q7Y9A6</accession>
<gene>
    <name evidence="2" type="primary">LOC113785793</name>
</gene>
<evidence type="ECO:0000313" key="2">
    <source>
        <dbReference type="RefSeq" id="XP_027188632.1"/>
    </source>
</evidence>
<reference evidence="1" key="1">
    <citation type="journal article" date="2013" name="Nat. Biotechnol.">
        <title>Draft genome sequence of chickpea (Cicer arietinum) provides a resource for trait improvement.</title>
        <authorList>
            <person name="Varshney R.K."/>
            <person name="Song C."/>
            <person name="Saxena R.K."/>
            <person name="Azam S."/>
            <person name="Yu S."/>
            <person name="Sharpe A.G."/>
            <person name="Cannon S."/>
            <person name="Baek J."/>
            <person name="Rosen B.D."/>
            <person name="Tar'an B."/>
            <person name="Millan T."/>
            <person name="Zhang X."/>
            <person name="Ramsay L.D."/>
            <person name="Iwata A."/>
            <person name="Wang Y."/>
            <person name="Nelson W."/>
            <person name="Farmer A.D."/>
            <person name="Gaur P.M."/>
            <person name="Soderlund C."/>
            <person name="Penmetsa R.V."/>
            <person name="Xu C."/>
            <person name="Bharti A.K."/>
            <person name="He W."/>
            <person name="Winter P."/>
            <person name="Zhao S."/>
            <person name="Hane J.K."/>
            <person name="Carrasquilla-Garcia N."/>
            <person name="Condie J.A."/>
            <person name="Upadhyaya H.D."/>
            <person name="Luo M.C."/>
            <person name="Thudi M."/>
            <person name="Gowda C.L."/>
            <person name="Singh N.P."/>
            <person name="Lichtenzveig J."/>
            <person name="Gali K.K."/>
            <person name="Rubio J."/>
            <person name="Nadarajan N."/>
            <person name="Dolezel J."/>
            <person name="Bansal K.C."/>
            <person name="Xu X."/>
            <person name="Edwards D."/>
            <person name="Zhang G."/>
            <person name="Kahl G."/>
            <person name="Gil J."/>
            <person name="Singh K.B."/>
            <person name="Datta S.K."/>
            <person name="Jackson S.A."/>
            <person name="Wang J."/>
            <person name="Cook D.R."/>
        </authorList>
    </citation>
    <scope>NUCLEOTIDE SEQUENCE [LARGE SCALE GENOMIC DNA]</scope>
    <source>
        <strain evidence="1">cv. CDC Frontier</strain>
    </source>
</reference>
<reference evidence="2" key="2">
    <citation type="submission" date="2025-08" db="UniProtKB">
        <authorList>
            <consortium name="RefSeq"/>
        </authorList>
    </citation>
    <scope>IDENTIFICATION</scope>
    <source>
        <tissue evidence="2">Etiolated seedlings</tissue>
    </source>
</reference>